<dbReference type="Proteomes" id="UP000008825">
    <property type="component" value="Chromosome"/>
</dbReference>
<protein>
    <submittedName>
        <fullName evidence="1">Uncharacterized protein</fullName>
    </submittedName>
</protein>
<evidence type="ECO:0000313" key="2">
    <source>
        <dbReference type="Proteomes" id="UP000008825"/>
    </source>
</evidence>
<proteinExistence type="predicted"/>
<name>B5EC32_CITBB</name>
<dbReference type="AlphaFoldDB" id="B5EC32"/>
<gene>
    <name evidence="1" type="ordered locus">Gbem_3495</name>
</gene>
<dbReference type="EMBL" id="CP001124">
    <property type="protein sequence ID" value="ACH40488.1"/>
    <property type="molecule type" value="Genomic_DNA"/>
</dbReference>
<sequence>MTTSEIDLAAAILTSTGLQPTLNRPITGLQTFTFPDSPEVISAVTRFACDDLCLPAKRLLSIRGFLYRQLRAGRTK</sequence>
<reference evidence="1 2" key="1">
    <citation type="submission" date="2008-07" db="EMBL/GenBank/DDBJ databases">
        <title>Complete sequence of Geobacter bemidjiensis BEM.</title>
        <authorList>
            <consortium name="US DOE Joint Genome Institute"/>
            <person name="Lucas S."/>
            <person name="Copeland A."/>
            <person name="Lapidus A."/>
            <person name="Glavina del Rio T."/>
            <person name="Dalin E."/>
            <person name="Tice H."/>
            <person name="Bruce D."/>
            <person name="Goodwin L."/>
            <person name="Pitluck S."/>
            <person name="Kiss H."/>
            <person name="Brettin T."/>
            <person name="Detter J.C."/>
            <person name="Han C."/>
            <person name="Kuske C.R."/>
            <person name="Schmutz J."/>
            <person name="Larimer F."/>
            <person name="Land M."/>
            <person name="Hauser L."/>
            <person name="Kyrpides N."/>
            <person name="Lykidis A."/>
            <person name="Lovley D."/>
            <person name="Richardson P."/>
        </authorList>
    </citation>
    <scope>NUCLEOTIDE SEQUENCE [LARGE SCALE GENOMIC DNA]</scope>
    <source>
        <strain evidence="2">ATCC BAA-1014 / DSM 16622 / JCM 12645 / Bem</strain>
    </source>
</reference>
<evidence type="ECO:0000313" key="1">
    <source>
        <dbReference type="EMBL" id="ACH40488.1"/>
    </source>
</evidence>
<keyword evidence="2" id="KW-1185">Reference proteome</keyword>
<dbReference type="KEGG" id="gbm:Gbem_3495"/>
<dbReference type="STRING" id="404380.Gbem_3495"/>
<dbReference type="HOGENOM" id="CLU_2649308_0_0_7"/>
<accession>B5EC32</accession>
<organism evidence="1 2">
    <name type="scientific">Citrifermentans bemidjiense (strain ATCC BAA-1014 / DSM 16622 / JCM 12645 / Bem)</name>
    <name type="common">Geobacter bemidjiensis</name>
    <dbReference type="NCBI Taxonomy" id="404380"/>
    <lineage>
        <taxon>Bacteria</taxon>
        <taxon>Pseudomonadati</taxon>
        <taxon>Thermodesulfobacteriota</taxon>
        <taxon>Desulfuromonadia</taxon>
        <taxon>Geobacterales</taxon>
        <taxon>Geobacteraceae</taxon>
        <taxon>Citrifermentans</taxon>
    </lineage>
</organism>
<reference evidence="1 2" key="2">
    <citation type="journal article" date="2010" name="BMC Genomics">
        <title>The genome of Geobacter bemidjiensis, exemplar for the subsurface clade of Geobacter species that predominate in Fe(III)-reducing subsurface environments.</title>
        <authorList>
            <person name="Aklujkar M."/>
            <person name="Young N.D."/>
            <person name="Holmes D."/>
            <person name="Chavan M."/>
            <person name="Risso C."/>
            <person name="Kiss H.E."/>
            <person name="Han C.S."/>
            <person name="Land M.L."/>
            <person name="Lovley D.R."/>
        </authorList>
    </citation>
    <scope>NUCLEOTIDE SEQUENCE [LARGE SCALE GENOMIC DNA]</scope>
    <source>
        <strain evidence="2">ATCC BAA-1014 / DSM 16622 / JCM 12645 / Bem</strain>
    </source>
</reference>